<feature type="compositionally biased region" description="Basic residues" evidence="3">
    <location>
        <begin position="72"/>
        <end position="81"/>
    </location>
</feature>
<comment type="subcellular location">
    <subcellularLocation>
        <location evidence="1">Nucleus</location>
    </subcellularLocation>
</comment>
<dbReference type="InterPro" id="IPR051219">
    <property type="entry name" value="Heterochromatin_chromo-domain"/>
</dbReference>
<feature type="compositionally biased region" description="Basic and acidic residues" evidence="3">
    <location>
        <begin position="82"/>
        <end position="97"/>
    </location>
</feature>
<keyword evidence="2" id="KW-0539">Nucleus</keyword>
<feature type="domain" description="Chromo" evidence="4">
    <location>
        <begin position="16"/>
        <end position="77"/>
    </location>
</feature>
<dbReference type="AlphaFoldDB" id="A0AAD5QPT9"/>
<dbReference type="Pfam" id="PF00385">
    <property type="entry name" value="Chromo"/>
    <property type="match status" value="1"/>
</dbReference>
<feature type="compositionally biased region" description="Basic and acidic residues" evidence="3">
    <location>
        <begin position="136"/>
        <end position="150"/>
    </location>
</feature>
<accession>A0AAD5QPT9</accession>
<evidence type="ECO:0000259" key="4">
    <source>
        <dbReference type="PROSITE" id="PS50013"/>
    </source>
</evidence>
<dbReference type="GO" id="GO:0005634">
    <property type="term" value="C:nucleus"/>
    <property type="evidence" value="ECO:0007669"/>
    <property type="project" value="UniProtKB-SubCell"/>
</dbReference>
<evidence type="ECO:0000256" key="3">
    <source>
        <dbReference type="SAM" id="MobiDB-lite"/>
    </source>
</evidence>
<feature type="region of interest" description="Disordered" evidence="3">
    <location>
        <begin position="69"/>
        <end position="150"/>
    </location>
</feature>
<dbReference type="Proteomes" id="UP001196413">
    <property type="component" value="Unassembled WGS sequence"/>
</dbReference>
<evidence type="ECO:0000256" key="1">
    <source>
        <dbReference type="ARBA" id="ARBA00004123"/>
    </source>
</evidence>
<gene>
    <name evidence="5" type="ORF">KIN20_011346</name>
</gene>
<dbReference type="EMBL" id="JAHQIW010002078">
    <property type="protein sequence ID" value="KAJ1354416.1"/>
    <property type="molecule type" value="Genomic_DNA"/>
</dbReference>
<keyword evidence="6" id="KW-1185">Reference proteome</keyword>
<dbReference type="SMART" id="SM00298">
    <property type="entry name" value="CHROMO"/>
    <property type="match status" value="1"/>
</dbReference>
<organism evidence="5 6">
    <name type="scientific">Parelaphostrongylus tenuis</name>
    <name type="common">Meningeal worm</name>
    <dbReference type="NCBI Taxonomy" id="148309"/>
    <lineage>
        <taxon>Eukaryota</taxon>
        <taxon>Metazoa</taxon>
        <taxon>Ecdysozoa</taxon>
        <taxon>Nematoda</taxon>
        <taxon>Chromadorea</taxon>
        <taxon>Rhabditida</taxon>
        <taxon>Rhabditina</taxon>
        <taxon>Rhabditomorpha</taxon>
        <taxon>Strongyloidea</taxon>
        <taxon>Metastrongylidae</taxon>
        <taxon>Parelaphostrongylus</taxon>
    </lineage>
</organism>
<dbReference type="InterPro" id="IPR016197">
    <property type="entry name" value="Chromo-like_dom_sf"/>
</dbReference>
<evidence type="ECO:0000313" key="6">
    <source>
        <dbReference type="Proteomes" id="UP001196413"/>
    </source>
</evidence>
<dbReference type="PANTHER" id="PTHR22812">
    <property type="entry name" value="CHROMOBOX PROTEIN"/>
    <property type="match status" value="1"/>
</dbReference>
<evidence type="ECO:0000256" key="2">
    <source>
        <dbReference type="ARBA" id="ARBA00023242"/>
    </source>
</evidence>
<dbReference type="Gene3D" id="2.40.50.40">
    <property type="match status" value="1"/>
</dbReference>
<protein>
    <recommendedName>
        <fullName evidence="4">Chromo domain-containing protein</fullName>
    </recommendedName>
</protein>
<sequence length="281" mass="32599">MEGNSSSYGMAEGPLYEVERILDRIISDDGTYVYHVKWLGYPISDDPENFVNEEDMKCPELIRRFNSYEKEKRKRRSKKSQRGNERKRQGKSVERKQVANSRIPEVENNEVLGQTEAERRGAPQSTAETADQVCDNVRDGDLEETEKMPDLPVLVREDVTAGCVDQRQERNHSPSNDKEDDPWSLFEFVSRESDGFKRGYKFVEINAVIEHPVTGRALGLVVFEHPRDGKHFAQYIPLQEVHDNAPMELYEYFCHVKGDNQFEIALTLVLRKTRKFDLRIV</sequence>
<evidence type="ECO:0000313" key="5">
    <source>
        <dbReference type="EMBL" id="KAJ1354416.1"/>
    </source>
</evidence>
<dbReference type="PROSITE" id="PS50013">
    <property type="entry name" value="CHROMO_2"/>
    <property type="match status" value="1"/>
</dbReference>
<dbReference type="InterPro" id="IPR023780">
    <property type="entry name" value="Chromo_domain"/>
</dbReference>
<reference evidence="5" key="1">
    <citation type="submission" date="2021-06" db="EMBL/GenBank/DDBJ databases">
        <title>Parelaphostrongylus tenuis whole genome reference sequence.</title>
        <authorList>
            <person name="Garwood T.J."/>
            <person name="Larsen P.A."/>
            <person name="Fountain-Jones N.M."/>
            <person name="Garbe J.R."/>
            <person name="Macchietto M.G."/>
            <person name="Kania S.A."/>
            <person name="Gerhold R.W."/>
            <person name="Richards J.E."/>
            <person name="Wolf T.M."/>
        </authorList>
    </citation>
    <scope>NUCLEOTIDE SEQUENCE</scope>
    <source>
        <strain evidence="5">MNPRO001-30</strain>
        <tissue evidence="5">Meninges</tissue>
    </source>
</reference>
<dbReference type="InterPro" id="IPR000953">
    <property type="entry name" value="Chromo/chromo_shadow_dom"/>
</dbReference>
<proteinExistence type="predicted"/>
<name>A0AAD5QPT9_PARTN</name>
<dbReference type="SUPFAM" id="SSF54160">
    <property type="entry name" value="Chromo domain-like"/>
    <property type="match status" value="1"/>
</dbReference>
<comment type="caution">
    <text evidence="5">The sequence shown here is derived from an EMBL/GenBank/DDBJ whole genome shotgun (WGS) entry which is preliminary data.</text>
</comment>